<evidence type="ECO:0000313" key="4">
    <source>
        <dbReference type="Proteomes" id="UP000309992"/>
    </source>
</evidence>
<proteinExistence type="inferred from homology"/>
<dbReference type="Pfam" id="PF03243">
    <property type="entry name" value="MerB"/>
    <property type="match status" value="1"/>
</dbReference>
<dbReference type="Gene3D" id="1.10.630.10">
    <property type="entry name" value="Cytochrome P450"/>
    <property type="match status" value="1"/>
</dbReference>
<protein>
    <submittedName>
        <fullName evidence="3">Uncharacterized protein</fullName>
    </submittedName>
</protein>
<dbReference type="PANTHER" id="PTHR46696:SF1">
    <property type="entry name" value="CYTOCHROME P450 YJIB-RELATED"/>
    <property type="match status" value="1"/>
</dbReference>
<gene>
    <name evidence="3" type="ORF">FCN18_30090</name>
</gene>
<feature type="compositionally biased region" description="Basic and acidic residues" evidence="2">
    <location>
        <begin position="1"/>
        <end position="15"/>
    </location>
</feature>
<reference evidence="3 4" key="1">
    <citation type="journal article" date="2015" name="Antonie Van Leeuwenhoek">
        <title>Prauserella endophytica sp. nov., an endophytic actinobacterium isolated from Tamarix taklamakanensis.</title>
        <authorList>
            <person name="Liu J.M."/>
            <person name="Habden X."/>
            <person name="Guo L."/>
            <person name="Tuo L."/>
            <person name="Jiang Z.K."/>
            <person name="Liu S.W."/>
            <person name="Liu X.F."/>
            <person name="Chen L."/>
            <person name="Li R.F."/>
            <person name="Zhang Y.Q."/>
            <person name="Sun C.H."/>
        </authorList>
    </citation>
    <scope>NUCLEOTIDE SEQUENCE [LARGE SCALE GENOMIC DNA]</scope>
    <source>
        <strain evidence="3 4">CGMCC 4.7182</strain>
    </source>
</reference>
<feature type="region of interest" description="Disordered" evidence="2">
    <location>
        <begin position="150"/>
        <end position="179"/>
    </location>
</feature>
<dbReference type="InterPro" id="IPR004927">
    <property type="entry name" value="MerB"/>
</dbReference>
<accession>A0ABY2RWM3</accession>
<dbReference type="Gene3D" id="3.15.10.60">
    <property type="entry name" value="Alkylmercury lyase"/>
    <property type="match status" value="1"/>
</dbReference>
<comment type="caution">
    <text evidence="3">The sequence shown here is derived from an EMBL/GenBank/DDBJ whole genome shotgun (WGS) entry which is preliminary data.</text>
</comment>
<dbReference type="SUPFAM" id="SSF48264">
    <property type="entry name" value="Cytochrome P450"/>
    <property type="match status" value="1"/>
</dbReference>
<keyword evidence="4" id="KW-1185">Reference proteome</keyword>
<dbReference type="EMBL" id="SWMS01000023">
    <property type="protein sequence ID" value="TKG63555.1"/>
    <property type="molecule type" value="Genomic_DNA"/>
</dbReference>
<evidence type="ECO:0000256" key="2">
    <source>
        <dbReference type="SAM" id="MobiDB-lite"/>
    </source>
</evidence>
<dbReference type="PANTHER" id="PTHR46696">
    <property type="entry name" value="P450, PUTATIVE (EUROFUNG)-RELATED"/>
    <property type="match status" value="1"/>
</dbReference>
<dbReference type="SUPFAM" id="SSF160387">
    <property type="entry name" value="NosL/MerB-like"/>
    <property type="match status" value="1"/>
</dbReference>
<dbReference type="Proteomes" id="UP000309992">
    <property type="component" value="Unassembled WGS sequence"/>
</dbReference>
<evidence type="ECO:0000313" key="3">
    <source>
        <dbReference type="EMBL" id="TKG63555.1"/>
    </source>
</evidence>
<dbReference type="InterPro" id="IPR036396">
    <property type="entry name" value="Cyt_P450_sf"/>
</dbReference>
<comment type="similarity">
    <text evidence="1">Belongs to the cytochrome P450 family.</text>
</comment>
<organism evidence="3 4">
    <name type="scientific">Prauserella endophytica</name>
    <dbReference type="NCBI Taxonomy" id="1592324"/>
    <lineage>
        <taxon>Bacteria</taxon>
        <taxon>Bacillati</taxon>
        <taxon>Actinomycetota</taxon>
        <taxon>Actinomycetes</taxon>
        <taxon>Pseudonocardiales</taxon>
        <taxon>Pseudonocardiaceae</taxon>
        <taxon>Prauserella</taxon>
        <taxon>Prauserella coralliicola group</taxon>
    </lineage>
</organism>
<name>A0ABY2RWM3_9PSEU</name>
<feature type="compositionally biased region" description="Low complexity" evidence="2">
    <location>
        <begin position="150"/>
        <end position="168"/>
    </location>
</feature>
<feature type="region of interest" description="Disordered" evidence="2">
    <location>
        <begin position="1"/>
        <end position="23"/>
    </location>
</feature>
<evidence type="ECO:0000256" key="1">
    <source>
        <dbReference type="ARBA" id="ARBA00010617"/>
    </source>
</evidence>
<feature type="region of interest" description="Disordered" evidence="2">
    <location>
        <begin position="338"/>
        <end position="357"/>
    </location>
</feature>
<sequence>MRLRDVHRSRSREQAHAPGRPRTRLSPALCCRLSLLIAGGLAATGLAPRSSSCSSTVVATSRRRPDLRAHRSRDTGRAAHRNLDQRDTCGCFVAGHETAVNLLGHSTLALPRHPDQSAALCDNPTLAGNTVDEALRDDVPLQLTRRIRTPTSTSAATTPPKVSTSSPVWRQPTATPSSSPTQALIVLTGRGVLAVDERGEIRAAYPFSHAPTRHRVTWDGAESTVYAMCAIDALGISAMLGIPITVTSTEPGTDRTVTVQVDHDTARWHPDTTVVCAGTTGDACGPSVDRTCGHINFFTTPDAAHWTARNHDVTGVVLDQDEALASAVAEFGALLRPAGQEAQQSATRSTPPVRPGR</sequence>
<feature type="compositionally biased region" description="Polar residues" evidence="2">
    <location>
        <begin position="341"/>
        <end position="350"/>
    </location>
</feature>